<keyword evidence="6" id="KW-0819">tRNA processing</keyword>
<dbReference type="Pfam" id="PF25378">
    <property type="entry name" value="PUA_NSUN2"/>
    <property type="match status" value="1"/>
</dbReference>
<dbReference type="Pfam" id="PF01189">
    <property type="entry name" value="Methyltr_RsmB-F"/>
    <property type="match status" value="1"/>
</dbReference>
<comment type="subcellular location">
    <subcellularLocation>
        <location evidence="1">Nucleus</location>
    </subcellularLocation>
</comment>
<feature type="region of interest" description="Disordered" evidence="10">
    <location>
        <begin position="1"/>
        <end position="59"/>
    </location>
</feature>
<feature type="compositionally biased region" description="Basic and acidic residues" evidence="10">
    <location>
        <begin position="24"/>
        <end position="42"/>
    </location>
</feature>
<evidence type="ECO:0000256" key="1">
    <source>
        <dbReference type="ARBA" id="ARBA00004123"/>
    </source>
</evidence>
<feature type="binding site" evidence="9">
    <location>
        <begin position="205"/>
        <end position="211"/>
    </location>
    <ligand>
        <name>S-adenosyl-L-methionine</name>
        <dbReference type="ChEBI" id="CHEBI:59789"/>
    </ligand>
</feature>
<dbReference type="InterPro" id="IPR023270">
    <property type="entry name" value="RCMT_NCL1"/>
</dbReference>
<evidence type="ECO:0000256" key="6">
    <source>
        <dbReference type="ARBA" id="ARBA00022694"/>
    </source>
</evidence>
<evidence type="ECO:0000256" key="8">
    <source>
        <dbReference type="ARBA" id="ARBA00023242"/>
    </source>
</evidence>
<gene>
    <name evidence="12" type="ordered locus">Bathy17g01520</name>
</gene>
<dbReference type="PROSITE" id="PS51686">
    <property type="entry name" value="SAM_MT_RSMB_NOP"/>
    <property type="match status" value="1"/>
</dbReference>
<feature type="domain" description="SAM-dependent MTase RsmB/NOP-type" evidence="11">
    <location>
        <begin position="90"/>
        <end position="470"/>
    </location>
</feature>
<feature type="active site" description="Nucleophile" evidence="9">
    <location>
        <position position="363"/>
    </location>
</feature>
<keyword evidence="8" id="KW-0539">Nucleus</keyword>
<keyword evidence="4 9" id="KW-0808">Transferase</keyword>
<accession>K8EQC1</accession>
<evidence type="ECO:0000256" key="7">
    <source>
        <dbReference type="ARBA" id="ARBA00022884"/>
    </source>
</evidence>
<dbReference type="PANTHER" id="PTHR22808:SF1">
    <property type="entry name" value="RNA CYTOSINE-C(5)-METHYLTRANSFERASE NSUN2-RELATED"/>
    <property type="match status" value="1"/>
</dbReference>
<reference evidence="12 13" key="1">
    <citation type="submission" date="2011-10" db="EMBL/GenBank/DDBJ databases">
        <authorList>
            <person name="Genoscope - CEA"/>
        </authorList>
    </citation>
    <scope>NUCLEOTIDE SEQUENCE [LARGE SCALE GENOMIC DNA]</scope>
    <source>
        <strain evidence="12 13">RCC 1105</strain>
    </source>
</reference>
<evidence type="ECO:0000256" key="9">
    <source>
        <dbReference type="PROSITE-ProRule" id="PRU01023"/>
    </source>
</evidence>
<dbReference type="STRING" id="41875.K8EQC1"/>
<dbReference type="InterPro" id="IPR057285">
    <property type="entry name" value="Pre-PUA_NSUN2"/>
</dbReference>
<evidence type="ECO:0000256" key="4">
    <source>
        <dbReference type="ARBA" id="ARBA00022679"/>
    </source>
</evidence>
<dbReference type="EMBL" id="FO082262">
    <property type="protein sequence ID" value="CCO20412.1"/>
    <property type="molecule type" value="Genomic_DNA"/>
</dbReference>
<dbReference type="GO" id="GO:0005634">
    <property type="term" value="C:nucleus"/>
    <property type="evidence" value="ECO:0007669"/>
    <property type="project" value="UniProtKB-SubCell"/>
</dbReference>
<keyword evidence="13" id="KW-1185">Reference proteome</keyword>
<dbReference type="InterPro" id="IPR049560">
    <property type="entry name" value="MeTrfase_RsmB-F_NOP2_cat"/>
</dbReference>
<feature type="binding site" evidence="9">
    <location>
        <position position="310"/>
    </location>
    <ligand>
        <name>S-adenosyl-L-methionine</name>
        <dbReference type="ChEBI" id="CHEBI:59789"/>
    </ligand>
</feature>
<dbReference type="GeneID" id="19010905"/>
<organism evidence="12 13">
    <name type="scientific">Bathycoccus prasinos</name>
    <dbReference type="NCBI Taxonomy" id="41875"/>
    <lineage>
        <taxon>Eukaryota</taxon>
        <taxon>Viridiplantae</taxon>
        <taxon>Chlorophyta</taxon>
        <taxon>Mamiellophyceae</taxon>
        <taxon>Mamiellales</taxon>
        <taxon>Bathycoccaceae</taxon>
        <taxon>Bathycoccus</taxon>
    </lineage>
</organism>
<dbReference type="Pfam" id="PF25376">
    <property type="entry name" value="Pre-PUA_NSUN2"/>
    <property type="match status" value="1"/>
</dbReference>
<keyword evidence="5 9" id="KW-0949">S-adenosyl-L-methionine</keyword>
<dbReference type="InterPro" id="IPR057286">
    <property type="entry name" value="PUA_NSUN2"/>
</dbReference>
<dbReference type="KEGG" id="bpg:Bathy17g01520"/>
<evidence type="ECO:0000256" key="10">
    <source>
        <dbReference type="SAM" id="MobiDB-lite"/>
    </source>
</evidence>
<feature type="compositionally biased region" description="Basic residues" evidence="10">
    <location>
        <begin position="1"/>
        <end position="10"/>
    </location>
</feature>
<dbReference type="eggNOG" id="KOG2198">
    <property type="taxonomic scope" value="Eukaryota"/>
</dbReference>
<comment type="similarity">
    <text evidence="9">Belongs to the class I-like SAM-binding methyltransferase superfamily. RsmB/NOP family.</text>
</comment>
<protein>
    <recommendedName>
        <fullName evidence="11">SAM-dependent MTase RsmB/NOP-type domain-containing protein</fullName>
    </recommendedName>
</protein>
<dbReference type="Proteomes" id="UP000198341">
    <property type="component" value="Chromosome 17"/>
</dbReference>
<evidence type="ECO:0000256" key="3">
    <source>
        <dbReference type="ARBA" id="ARBA00022603"/>
    </source>
</evidence>
<evidence type="ECO:0000256" key="5">
    <source>
        <dbReference type="ARBA" id="ARBA00022691"/>
    </source>
</evidence>
<dbReference type="PRINTS" id="PR02011">
    <property type="entry name" value="RCMTNCL1"/>
</dbReference>
<dbReference type="PRINTS" id="PR02008">
    <property type="entry name" value="RCMTFAMILY"/>
</dbReference>
<keyword evidence="3 9" id="KW-0489">Methyltransferase</keyword>
<dbReference type="PANTHER" id="PTHR22808">
    <property type="entry name" value="NCL1 YEAST -RELATED NOL1/NOP2/FMU SUN DOMAIN-CONTAINING"/>
    <property type="match status" value="1"/>
</dbReference>
<dbReference type="GO" id="GO:0030488">
    <property type="term" value="P:tRNA methylation"/>
    <property type="evidence" value="ECO:0007669"/>
    <property type="project" value="UniProtKB-ARBA"/>
</dbReference>
<dbReference type="InterPro" id="IPR029063">
    <property type="entry name" value="SAM-dependent_MTases_sf"/>
</dbReference>
<name>K8EQC1_9CHLO</name>
<dbReference type="GO" id="GO:0000049">
    <property type="term" value="F:tRNA binding"/>
    <property type="evidence" value="ECO:0007669"/>
    <property type="project" value="UniProtKB-KW"/>
</dbReference>
<dbReference type="AlphaFoldDB" id="K8EQC1"/>
<evidence type="ECO:0000259" key="11">
    <source>
        <dbReference type="PROSITE" id="PS51686"/>
    </source>
</evidence>
<comment type="caution">
    <text evidence="9">Lacks conserved residue(s) required for the propagation of feature annotation.</text>
</comment>
<proteinExistence type="inferred from homology"/>
<dbReference type="Gene3D" id="3.40.50.150">
    <property type="entry name" value="Vaccinia Virus protein VP39"/>
    <property type="match status" value="1"/>
</dbReference>
<dbReference type="OrthoDB" id="6093671at2759"/>
<keyword evidence="2" id="KW-0820">tRNA-binding</keyword>
<dbReference type="GO" id="GO:0016428">
    <property type="term" value="F:tRNA (cytidine-5-)-methyltransferase activity"/>
    <property type="evidence" value="ECO:0007669"/>
    <property type="project" value="InterPro"/>
</dbReference>
<dbReference type="InterPro" id="IPR023267">
    <property type="entry name" value="RCMT"/>
</dbReference>
<sequence length="797" mass="89092">MGFNNKKRKSNPSDGNNNNKRIQKRDFKKSNRSNSWDKEPKGKRPARGGGKKNNGEGKYGATEYVRENEHFEAYYSAQKICSSDEDFANLMRVLKTDLPSSFRINGVGNFAARIKQRVKNEFATLSGAGLEDIKPPKAVEWYPDSGAWQFSYSRLQLRSVPQLKSLHEFLKSGQEFGSITRQEVVSMIPTQFLKVEPHHKVLDMCAAPGSKTFQVLEALHRDFESYDPSFGSFHADAEGGKAELSAKMPTGFVVANDADLKRCNLLTHQTKRANSPCLLVTNHEGQNFPVIKGEPGNAQDDFKFDSILCDVPCSGDGTMRKAPDIWARWHGGFGNGLHSLQIKIAKRAAQILKVGGRMVYSTCSLNPIENEAVVMSLMKATNGALTLVDVSKELPNLKRSNGLRDWQVWGKSNRRWNSAEEAHENNEKVVASSMFPDKEFLDTIPIENCVRILPHHSDTGGFFVAVFDKVRELDPEIETQIENEANGNESKKSKTREFSKFKGLGMAEVKCHFEYPSSSSNGDSGDQIKLSLTVEQPKPPKEKYSRDPQDGTLLFLNAHGQDQSRPGRKGFDGVAPVNSPDVVDPINEKYGIHSLQIEKNCVTRTAAGSKPKRVYYVTPNLRQYIAADTRESLRITAIGLKVFERQNLNDDKDSYFGADSKVLSSCNYRLNQDGLFLTLPFMTKQAITITIPELLQILKLRGLALVENEPVPDGSKFTPRPSFTDAETRKHVESCSQGSLVCLLRDEDVQKLNCSRSEFAITCWKGKTSLNLLVSKVETEHLLEKLKAHTRDVNDDA</sequence>
<evidence type="ECO:0000313" key="12">
    <source>
        <dbReference type="EMBL" id="CCO20412.1"/>
    </source>
</evidence>
<dbReference type="InterPro" id="IPR001678">
    <property type="entry name" value="MeTrfase_RsmB-F_NOP2_dom"/>
</dbReference>
<dbReference type="SUPFAM" id="SSF53335">
    <property type="entry name" value="S-adenosyl-L-methionine-dependent methyltransferases"/>
    <property type="match status" value="1"/>
</dbReference>
<evidence type="ECO:0000313" key="13">
    <source>
        <dbReference type="Proteomes" id="UP000198341"/>
    </source>
</evidence>
<dbReference type="RefSeq" id="XP_007508308.1">
    <property type="nucleotide sequence ID" value="XM_007508246.1"/>
</dbReference>
<keyword evidence="7 9" id="KW-0694">RNA-binding</keyword>
<feature type="binding site" evidence="9">
    <location>
        <position position="257"/>
    </location>
    <ligand>
        <name>S-adenosyl-L-methionine</name>
        <dbReference type="ChEBI" id="CHEBI:59789"/>
    </ligand>
</feature>
<evidence type="ECO:0000256" key="2">
    <source>
        <dbReference type="ARBA" id="ARBA00022555"/>
    </source>
</evidence>